<comment type="subcellular location">
    <subcellularLocation>
        <location evidence="1">Membrane</location>
        <topology evidence="1">Multi-pass membrane protein</topology>
    </subcellularLocation>
</comment>
<dbReference type="PANTHER" id="PTHR48140">
    <property type="entry name" value="FATTY ACID DESATURASE 4, CHLOROPLASTIC-RELATED"/>
    <property type="match status" value="1"/>
</dbReference>
<dbReference type="EMBL" id="CAMGYJ010000002">
    <property type="protein sequence ID" value="CAI0379987.1"/>
    <property type="molecule type" value="Genomic_DNA"/>
</dbReference>
<protein>
    <recommendedName>
        <fullName evidence="7">Lipid desaturase domain-containing protein</fullName>
    </recommendedName>
</protein>
<dbReference type="GO" id="GO:0016020">
    <property type="term" value="C:membrane"/>
    <property type="evidence" value="ECO:0007669"/>
    <property type="project" value="UniProtKB-SubCell"/>
</dbReference>
<evidence type="ECO:0000313" key="8">
    <source>
        <dbReference type="EMBL" id="CAI0379987.1"/>
    </source>
</evidence>
<feature type="non-terminal residue" evidence="8">
    <location>
        <position position="1"/>
    </location>
</feature>
<dbReference type="Proteomes" id="UP001154282">
    <property type="component" value="Unassembled WGS sequence"/>
</dbReference>
<dbReference type="PANTHER" id="PTHR48140:SF1">
    <property type="entry name" value="FATTY ACID DESATURASE 4, CHLOROPLASTIC-RELATED"/>
    <property type="match status" value="1"/>
</dbReference>
<feature type="compositionally biased region" description="Polar residues" evidence="6">
    <location>
        <begin position="31"/>
        <end position="41"/>
    </location>
</feature>
<keyword evidence="4" id="KW-1133">Transmembrane helix</keyword>
<accession>A0AAV0H514</accession>
<evidence type="ECO:0000256" key="1">
    <source>
        <dbReference type="ARBA" id="ARBA00004141"/>
    </source>
</evidence>
<evidence type="ECO:0000313" key="9">
    <source>
        <dbReference type="Proteomes" id="UP001154282"/>
    </source>
</evidence>
<evidence type="ECO:0000256" key="3">
    <source>
        <dbReference type="ARBA" id="ARBA00022692"/>
    </source>
</evidence>
<sequence>SDSICHLHHHNHLHLDQGQSQLQPLSLPTTACQQSSTGNPSHRQRPRFEVNMVPPWMGCKQDVLPCSSPSPRLPSVQLACTFGSSQCSRGTWVTSWLILARECTTGALTTTAMHRRQGSVLKSRPSRVTTSGHGRLPGANSPTTCTPWLVSWRSQCFLWSWCAVTLLCLALWGCSPGALCSASSFTLGLIVRKSKLPAAVVALQDAGVLVSRGQHADHHRPPYNNNYCIVSGIWNDLLDRNKVFEVLEMVVYFKLGVKPRSWSDPNSAWTEDEDAEITI</sequence>
<reference evidence="8" key="1">
    <citation type="submission" date="2022-08" db="EMBL/GenBank/DDBJ databases">
        <authorList>
            <person name="Gutierrez-Valencia J."/>
        </authorList>
    </citation>
    <scope>NUCLEOTIDE SEQUENCE</scope>
</reference>
<dbReference type="Pfam" id="PF10520">
    <property type="entry name" value="Lipid_desat"/>
    <property type="match status" value="1"/>
</dbReference>
<keyword evidence="5" id="KW-0472">Membrane</keyword>
<keyword evidence="3" id="KW-0812">Transmembrane</keyword>
<name>A0AAV0H514_9ROSI</name>
<comment type="caution">
    <text evidence="8">The sequence shown here is derived from an EMBL/GenBank/DDBJ whole genome shotgun (WGS) entry which is preliminary data.</text>
</comment>
<dbReference type="AlphaFoldDB" id="A0AAV0H514"/>
<gene>
    <name evidence="8" type="ORF">LITE_LOCUS2484</name>
</gene>
<dbReference type="InterPro" id="IPR019547">
    <property type="entry name" value="Lipid_desat"/>
</dbReference>
<organism evidence="8 9">
    <name type="scientific">Linum tenue</name>
    <dbReference type="NCBI Taxonomy" id="586396"/>
    <lineage>
        <taxon>Eukaryota</taxon>
        <taxon>Viridiplantae</taxon>
        <taxon>Streptophyta</taxon>
        <taxon>Embryophyta</taxon>
        <taxon>Tracheophyta</taxon>
        <taxon>Spermatophyta</taxon>
        <taxon>Magnoliopsida</taxon>
        <taxon>eudicotyledons</taxon>
        <taxon>Gunneridae</taxon>
        <taxon>Pentapetalae</taxon>
        <taxon>rosids</taxon>
        <taxon>fabids</taxon>
        <taxon>Malpighiales</taxon>
        <taxon>Linaceae</taxon>
        <taxon>Linum</taxon>
    </lineage>
</organism>
<evidence type="ECO:0000256" key="2">
    <source>
        <dbReference type="ARBA" id="ARBA00007620"/>
    </source>
</evidence>
<evidence type="ECO:0000259" key="7">
    <source>
        <dbReference type="Pfam" id="PF10520"/>
    </source>
</evidence>
<feature type="region of interest" description="Disordered" evidence="6">
    <location>
        <begin position="115"/>
        <end position="135"/>
    </location>
</feature>
<comment type="similarity">
    <text evidence="2">Belongs to the fatty acid desaturase CarF family.</text>
</comment>
<proteinExistence type="inferred from homology"/>
<evidence type="ECO:0000256" key="5">
    <source>
        <dbReference type="ARBA" id="ARBA00023136"/>
    </source>
</evidence>
<evidence type="ECO:0000256" key="6">
    <source>
        <dbReference type="SAM" id="MobiDB-lite"/>
    </source>
</evidence>
<feature type="domain" description="Lipid desaturase" evidence="7">
    <location>
        <begin position="193"/>
        <end position="262"/>
    </location>
</feature>
<dbReference type="InterPro" id="IPR052864">
    <property type="entry name" value="Chloroplast_FAD_CarF"/>
</dbReference>
<evidence type="ECO:0000256" key="4">
    <source>
        <dbReference type="ARBA" id="ARBA00022989"/>
    </source>
</evidence>
<feature type="region of interest" description="Disordered" evidence="6">
    <location>
        <begin position="27"/>
        <end position="46"/>
    </location>
</feature>
<keyword evidence="9" id="KW-1185">Reference proteome</keyword>